<evidence type="ECO:0000313" key="3">
    <source>
        <dbReference type="EnsemblFungi" id="MAPG_08519T0"/>
    </source>
</evidence>
<dbReference type="VEuPathDB" id="FungiDB:MAPG_08519"/>
<evidence type="ECO:0000256" key="1">
    <source>
        <dbReference type="SAM" id="MobiDB-lite"/>
    </source>
</evidence>
<evidence type="ECO:0000313" key="2">
    <source>
        <dbReference type="EMBL" id="KLU89548.1"/>
    </source>
</evidence>
<organism evidence="3 4">
    <name type="scientific">Magnaporthiopsis poae (strain ATCC 64411 / 73-15)</name>
    <name type="common">Kentucky bluegrass fungus</name>
    <name type="synonym">Magnaporthe poae</name>
    <dbReference type="NCBI Taxonomy" id="644358"/>
    <lineage>
        <taxon>Eukaryota</taxon>
        <taxon>Fungi</taxon>
        <taxon>Dikarya</taxon>
        <taxon>Ascomycota</taxon>
        <taxon>Pezizomycotina</taxon>
        <taxon>Sordariomycetes</taxon>
        <taxon>Sordariomycetidae</taxon>
        <taxon>Magnaporthales</taxon>
        <taxon>Magnaporthaceae</taxon>
        <taxon>Magnaporthiopsis</taxon>
    </lineage>
</organism>
<reference evidence="2" key="1">
    <citation type="submission" date="2010-05" db="EMBL/GenBank/DDBJ databases">
        <title>The Genome Sequence of Magnaporthe poae strain ATCC 64411.</title>
        <authorList>
            <consortium name="The Broad Institute Genome Sequencing Platform"/>
            <consortium name="Broad Institute Genome Sequencing Center for Infectious Disease"/>
            <person name="Ma L.-J."/>
            <person name="Dead R."/>
            <person name="Young S."/>
            <person name="Zeng Q."/>
            <person name="Koehrsen M."/>
            <person name="Alvarado L."/>
            <person name="Berlin A."/>
            <person name="Chapman S.B."/>
            <person name="Chen Z."/>
            <person name="Freedman E."/>
            <person name="Gellesch M."/>
            <person name="Goldberg J."/>
            <person name="Griggs A."/>
            <person name="Gujja S."/>
            <person name="Heilman E.R."/>
            <person name="Heiman D."/>
            <person name="Hepburn T."/>
            <person name="Howarth C."/>
            <person name="Jen D."/>
            <person name="Larson L."/>
            <person name="Mehta T."/>
            <person name="Neiman D."/>
            <person name="Pearson M."/>
            <person name="Roberts A."/>
            <person name="Saif S."/>
            <person name="Shea T."/>
            <person name="Shenoy N."/>
            <person name="Sisk P."/>
            <person name="Stolte C."/>
            <person name="Sykes S."/>
            <person name="Walk T."/>
            <person name="White J."/>
            <person name="Yandava C."/>
            <person name="Haas B."/>
            <person name="Nusbaum C."/>
            <person name="Birren B."/>
        </authorList>
    </citation>
    <scope>NUCLEOTIDE SEQUENCE</scope>
    <source>
        <strain evidence="2">ATCC 64411</strain>
    </source>
</reference>
<dbReference type="EMBL" id="GL876973">
    <property type="protein sequence ID" value="KLU89548.1"/>
    <property type="molecule type" value="Genomic_DNA"/>
</dbReference>
<dbReference type="EMBL" id="ADBL01002059">
    <property type="status" value="NOT_ANNOTATED_CDS"/>
    <property type="molecule type" value="Genomic_DNA"/>
</dbReference>
<reference evidence="3" key="4">
    <citation type="journal article" date="2015" name="G3 (Bethesda)">
        <title>Genome sequences of three phytopathogenic species of the Magnaporthaceae family of fungi.</title>
        <authorList>
            <person name="Okagaki L.H."/>
            <person name="Nunes C.C."/>
            <person name="Sailsbery J."/>
            <person name="Clay B."/>
            <person name="Brown D."/>
            <person name="John T."/>
            <person name="Oh Y."/>
            <person name="Young N."/>
            <person name="Fitzgerald M."/>
            <person name="Haas B.J."/>
            <person name="Zeng Q."/>
            <person name="Young S."/>
            <person name="Adiconis X."/>
            <person name="Fan L."/>
            <person name="Levin J.Z."/>
            <person name="Mitchell T.K."/>
            <person name="Okubara P.A."/>
            <person name="Farman M.L."/>
            <person name="Kohn L.M."/>
            <person name="Birren B."/>
            <person name="Ma L.-J."/>
            <person name="Dean R.A."/>
        </authorList>
    </citation>
    <scope>NUCLEOTIDE SEQUENCE</scope>
    <source>
        <strain evidence="3">ATCC 64411 / 73-15</strain>
    </source>
</reference>
<reference evidence="4" key="2">
    <citation type="submission" date="2010-05" db="EMBL/GenBank/DDBJ databases">
        <title>The genome sequence of Magnaporthe poae strain ATCC 64411.</title>
        <authorList>
            <person name="Ma L.-J."/>
            <person name="Dead R."/>
            <person name="Young S."/>
            <person name="Zeng Q."/>
            <person name="Koehrsen M."/>
            <person name="Alvarado L."/>
            <person name="Berlin A."/>
            <person name="Chapman S.B."/>
            <person name="Chen Z."/>
            <person name="Freedman E."/>
            <person name="Gellesch M."/>
            <person name="Goldberg J."/>
            <person name="Griggs A."/>
            <person name="Gujja S."/>
            <person name="Heilman E.R."/>
            <person name="Heiman D."/>
            <person name="Hepburn T."/>
            <person name="Howarth C."/>
            <person name="Jen D."/>
            <person name="Larson L."/>
            <person name="Mehta T."/>
            <person name="Neiman D."/>
            <person name="Pearson M."/>
            <person name="Roberts A."/>
            <person name="Saif S."/>
            <person name="Shea T."/>
            <person name="Shenoy N."/>
            <person name="Sisk P."/>
            <person name="Stolte C."/>
            <person name="Sykes S."/>
            <person name="Walk T."/>
            <person name="White J."/>
            <person name="Yandava C."/>
            <person name="Haas B."/>
            <person name="Nusbaum C."/>
            <person name="Birren B."/>
        </authorList>
    </citation>
    <scope>NUCLEOTIDE SEQUENCE [LARGE SCALE GENOMIC DNA]</scope>
    <source>
        <strain evidence="4">ATCC 64411 / 73-15</strain>
    </source>
</reference>
<accession>A0A0C4E7K6</accession>
<protein>
    <submittedName>
        <fullName evidence="2 3">Uncharacterized protein</fullName>
    </submittedName>
</protein>
<feature type="compositionally biased region" description="Low complexity" evidence="1">
    <location>
        <begin position="108"/>
        <end position="123"/>
    </location>
</feature>
<dbReference type="AlphaFoldDB" id="A0A0C4E7K6"/>
<dbReference type="Proteomes" id="UP000011715">
    <property type="component" value="Unassembled WGS sequence"/>
</dbReference>
<gene>
    <name evidence="2" type="ORF">MAPG_08519</name>
</gene>
<evidence type="ECO:0000313" key="4">
    <source>
        <dbReference type="Proteomes" id="UP000011715"/>
    </source>
</evidence>
<feature type="region of interest" description="Disordered" evidence="1">
    <location>
        <begin position="95"/>
        <end position="132"/>
    </location>
</feature>
<name>A0A0C4E7K6_MAGP6</name>
<keyword evidence="4" id="KW-1185">Reference proteome</keyword>
<reference evidence="2" key="3">
    <citation type="submission" date="2011-03" db="EMBL/GenBank/DDBJ databases">
        <title>Annotation of Magnaporthe poae ATCC 64411.</title>
        <authorList>
            <person name="Ma L.-J."/>
            <person name="Dead R."/>
            <person name="Young S.K."/>
            <person name="Zeng Q."/>
            <person name="Gargeya S."/>
            <person name="Fitzgerald M."/>
            <person name="Haas B."/>
            <person name="Abouelleil A."/>
            <person name="Alvarado L."/>
            <person name="Arachchi H.M."/>
            <person name="Berlin A."/>
            <person name="Brown A."/>
            <person name="Chapman S.B."/>
            <person name="Chen Z."/>
            <person name="Dunbar C."/>
            <person name="Freedman E."/>
            <person name="Gearin G."/>
            <person name="Gellesch M."/>
            <person name="Goldberg J."/>
            <person name="Griggs A."/>
            <person name="Gujja S."/>
            <person name="Heiman D."/>
            <person name="Howarth C."/>
            <person name="Larson L."/>
            <person name="Lui A."/>
            <person name="MacDonald P.J.P."/>
            <person name="Mehta T."/>
            <person name="Montmayeur A."/>
            <person name="Murphy C."/>
            <person name="Neiman D."/>
            <person name="Pearson M."/>
            <person name="Priest M."/>
            <person name="Roberts A."/>
            <person name="Saif S."/>
            <person name="Shea T."/>
            <person name="Shenoy N."/>
            <person name="Sisk P."/>
            <person name="Stolte C."/>
            <person name="Sykes S."/>
            <person name="Yandava C."/>
            <person name="Wortman J."/>
            <person name="Nusbaum C."/>
            <person name="Birren B."/>
        </authorList>
    </citation>
    <scope>NUCLEOTIDE SEQUENCE</scope>
    <source>
        <strain evidence="2">ATCC 64411</strain>
    </source>
</reference>
<dbReference type="EnsemblFungi" id="MAPG_08519T0">
    <property type="protein sequence ID" value="MAPG_08519T0"/>
    <property type="gene ID" value="MAPG_08519"/>
</dbReference>
<sequence>MRNPVDNDVCGNREVQTMVLFALPLPVRLLYAHTFYNSLLGPGVPGRQSKDEPAFGERVVARAGARGSARVCGDRSGRNSISAYILSRGPVECQRHKGENNSPAANYAGCSPPSAGRPGSRSGQALPAYRPS</sequence>
<reference evidence="3" key="5">
    <citation type="submission" date="2015-06" db="UniProtKB">
        <authorList>
            <consortium name="EnsemblFungi"/>
        </authorList>
    </citation>
    <scope>IDENTIFICATION</scope>
    <source>
        <strain evidence="3">ATCC 64411</strain>
    </source>
</reference>
<proteinExistence type="predicted"/>